<name>A0A914ED36_9BILA</name>
<dbReference type="GO" id="GO:0004674">
    <property type="term" value="F:protein serine/threonine kinase activity"/>
    <property type="evidence" value="ECO:0007669"/>
    <property type="project" value="InterPro"/>
</dbReference>
<dbReference type="GO" id="GO:0005829">
    <property type="term" value="C:cytosol"/>
    <property type="evidence" value="ECO:0007669"/>
    <property type="project" value="TreeGrafter"/>
</dbReference>
<dbReference type="SUPFAM" id="SSF56112">
    <property type="entry name" value="Protein kinase-like (PK-like)"/>
    <property type="match status" value="2"/>
</dbReference>
<accession>A0A914ED36</accession>
<evidence type="ECO:0000256" key="4">
    <source>
        <dbReference type="ARBA" id="ARBA00022840"/>
    </source>
</evidence>
<keyword evidence="1" id="KW-0808">Transferase</keyword>
<dbReference type="InterPro" id="IPR017441">
    <property type="entry name" value="Protein_kinase_ATP_BS"/>
</dbReference>
<dbReference type="GO" id="GO:0005776">
    <property type="term" value="C:autophagosome"/>
    <property type="evidence" value="ECO:0007669"/>
    <property type="project" value="TreeGrafter"/>
</dbReference>
<dbReference type="PANTHER" id="PTHR24348">
    <property type="entry name" value="SERINE/THREONINE-PROTEIN KINASE UNC-51-RELATED"/>
    <property type="match status" value="1"/>
</dbReference>
<evidence type="ECO:0000256" key="2">
    <source>
        <dbReference type="ARBA" id="ARBA00022741"/>
    </source>
</evidence>
<dbReference type="InterPro" id="IPR008271">
    <property type="entry name" value="Ser/Thr_kinase_AS"/>
</dbReference>
<feature type="domain" description="Protein kinase" evidence="6">
    <location>
        <begin position="364"/>
        <end position="703"/>
    </location>
</feature>
<protein>
    <submittedName>
        <fullName evidence="8">Protein kinase domain-containing protein</fullName>
    </submittedName>
</protein>
<dbReference type="PROSITE" id="PS50011">
    <property type="entry name" value="PROTEIN_KINASE_DOM"/>
    <property type="match status" value="2"/>
</dbReference>
<dbReference type="SMART" id="SM00220">
    <property type="entry name" value="S_TKc"/>
    <property type="match status" value="1"/>
</dbReference>
<dbReference type="Gene3D" id="3.30.200.20">
    <property type="entry name" value="Phosphorylase Kinase, domain 1"/>
    <property type="match status" value="1"/>
</dbReference>
<evidence type="ECO:0000259" key="6">
    <source>
        <dbReference type="PROSITE" id="PS50011"/>
    </source>
</evidence>
<sequence length="756" mass="87557">MWEVHVGQYSFNRDSLLGHGTFGTVYKGQNEQTKEPAAIKEIHMAQKVPSNFFEEENHIQYIAQEVAILKEISVKLKDNENFLKILGCEEMEIQGENFIYIITEVCDINLRRFLLENGKISEGVIRKFFRQIGKAMVALDSLNIIHRDLKPDNILLINKALQNTASKSEMIMHADSDDFILKIADFGLSTFMDDKPYVDTLAGTFIYRAPEVKPINGVVKYDKKADMWSLGLIMLECFLSTREFYELTKILKTLIESNEFFLLGDNLLEYWFEIRRSEKLDEKHECIKRKEFLDLIEGLLKFEPSSRFSTGQFMQHNFFHITNEDIEQLSSKIQINQLLFDDTLYSFNINQIKKIDHKPKAVLTKFEIDLGIAHISKSFEPGSCETQCSKHLPSLTRMCEKHFTIPPNFQDLIQLNEFKIIQSSYITERYGICLNDEGNLSIYTELMESSLHVYPISAMHEKEGSDSTIENLLLSIAKAIGQVKIEEKSLGFIIVSIIDALYFLETHNLVHGGIKPENIFINSNQIKLCDLAIPRIQEKLRTENDLEEFFYWPPEYLQDELLTKDFGFDIWSLGISIIKIVTRWLPYMSMNDLNQSTGGSLLQTLPFYAKNANMKEKMSAFKRTEEMVIEHGPNCWDIGNNEYAYIYDKQELKDHIINLNFEEAIDSGFKEYSQMVHEFLHLCLKEKSKRADVEALLNCELYRNLKNDTKDLTNIYTWLLNSQMVRGFTNGSYNLIGDISKIHIEGGATHFEASKR</sequence>
<keyword evidence="3" id="KW-0418">Kinase</keyword>
<dbReference type="GO" id="GO:0000407">
    <property type="term" value="C:phagophore assembly site"/>
    <property type="evidence" value="ECO:0007669"/>
    <property type="project" value="TreeGrafter"/>
</dbReference>
<dbReference type="Gene3D" id="1.10.510.10">
    <property type="entry name" value="Transferase(Phosphotransferase) domain 1"/>
    <property type="match status" value="2"/>
</dbReference>
<evidence type="ECO:0000256" key="3">
    <source>
        <dbReference type="ARBA" id="ARBA00022777"/>
    </source>
</evidence>
<evidence type="ECO:0000313" key="8">
    <source>
        <dbReference type="WBParaSite" id="ACRNAN_scaffold6965.g23565.t1"/>
    </source>
</evidence>
<dbReference type="GO" id="GO:0000045">
    <property type="term" value="P:autophagosome assembly"/>
    <property type="evidence" value="ECO:0007669"/>
    <property type="project" value="TreeGrafter"/>
</dbReference>
<evidence type="ECO:0000313" key="7">
    <source>
        <dbReference type="Proteomes" id="UP000887540"/>
    </source>
</evidence>
<dbReference type="PROSITE" id="PS00107">
    <property type="entry name" value="PROTEIN_KINASE_ATP"/>
    <property type="match status" value="1"/>
</dbReference>
<evidence type="ECO:0000256" key="1">
    <source>
        <dbReference type="ARBA" id="ARBA00022679"/>
    </source>
</evidence>
<dbReference type="PANTHER" id="PTHR24348:SF22">
    <property type="entry name" value="NON-SPECIFIC SERINE_THREONINE PROTEIN KINASE"/>
    <property type="match status" value="1"/>
</dbReference>
<dbReference type="WBParaSite" id="ACRNAN_scaffold6965.g23565.t1">
    <property type="protein sequence ID" value="ACRNAN_scaffold6965.g23565.t1"/>
    <property type="gene ID" value="ACRNAN_scaffold6965.g23565"/>
</dbReference>
<dbReference type="PROSITE" id="PS00108">
    <property type="entry name" value="PROTEIN_KINASE_ST"/>
    <property type="match status" value="1"/>
</dbReference>
<dbReference type="GO" id="GO:0016020">
    <property type="term" value="C:membrane"/>
    <property type="evidence" value="ECO:0007669"/>
    <property type="project" value="TreeGrafter"/>
</dbReference>
<dbReference type="InterPro" id="IPR045269">
    <property type="entry name" value="Atg1-like"/>
</dbReference>
<dbReference type="InterPro" id="IPR000719">
    <property type="entry name" value="Prot_kinase_dom"/>
</dbReference>
<dbReference type="Proteomes" id="UP000887540">
    <property type="component" value="Unplaced"/>
</dbReference>
<keyword evidence="7" id="KW-1185">Reference proteome</keyword>
<dbReference type="InterPro" id="IPR011009">
    <property type="entry name" value="Kinase-like_dom_sf"/>
</dbReference>
<dbReference type="GO" id="GO:0005524">
    <property type="term" value="F:ATP binding"/>
    <property type="evidence" value="ECO:0007669"/>
    <property type="project" value="UniProtKB-UniRule"/>
</dbReference>
<proteinExistence type="predicted"/>
<dbReference type="Pfam" id="PF00069">
    <property type="entry name" value="Pkinase"/>
    <property type="match status" value="2"/>
</dbReference>
<feature type="domain" description="Protein kinase" evidence="6">
    <location>
        <begin position="11"/>
        <end position="319"/>
    </location>
</feature>
<keyword evidence="2 5" id="KW-0547">Nucleotide-binding</keyword>
<evidence type="ECO:0000256" key="5">
    <source>
        <dbReference type="PROSITE-ProRule" id="PRU10141"/>
    </source>
</evidence>
<dbReference type="AlphaFoldDB" id="A0A914ED36"/>
<reference evidence="8" key="1">
    <citation type="submission" date="2022-11" db="UniProtKB">
        <authorList>
            <consortium name="WormBaseParasite"/>
        </authorList>
    </citation>
    <scope>IDENTIFICATION</scope>
</reference>
<organism evidence="7 8">
    <name type="scientific">Acrobeloides nanus</name>
    <dbReference type="NCBI Taxonomy" id="290746"/>
    <lineage>
        <taxon>Eukaryota</taxon>
        <taxon>Metazoa</taxon>
        <taxon>Ecdysozoa</taxon>
        <taxon>Nematoda</taxon>
        <taxon>Chromadorea</taxon>
        <taxon>Rhabditida</taxon>
        <taxon>Tylenchina</taxon>
        <taxon>Cephalobomorpha</taxon>
        <taxon>Cephaloboidea</taxon>
        <taxon>Cephalobidae</taxon>
        <taxon>Acrobeloides</taxon>
    </lineage>
</organism>
<feature type="binding site" evidence="5">
    <location>
        <position position="40"/>
    </location>
    <ligand>
        <name>ATP</name>
        <dbReference type="ChEBI" id="CHEBI:30616"/>
    </ligand>
</feature>
<dbReference type="GO" id="GO:0010506">
    <property type="term" value="P:regulation of autophagy"/>
    <property type="evidence" value="ECO:0007669"/>
    <property type="project" value="InterPro"/>
</dbReference>
<keyword evidence="4 5" id="KW-0067">ATP-binding</keyword>